<reference evidence="3 4" key="1">
    <citation type="submission" date="2018-01" db="EMBL/GenBank/DDBJ databases">
        <title>The draft genome sequence of Halioglobus japonicus S1-36.</title>
        <authorList>
            <person name="Du Z.-J."/>
            <person name="Shi M.-J."/>
        </authorList>
    </citation>
    <scope>NUCLEOTIDE SEQUENCE [LARGE SCALE GENOMIC DNA]</scope>
    <source>
        <strain evidence="3 4">S1-36</strain>
    </source>
</reference>
<dbReference type="KEGG" id="hja:BST95_02965"/>
<sequence length="290" mass="32391">MIRRIHLCCLLLLASTSAYSAESYCELGTDPANVFRGSTLDVATLNIAHGRGTKLNQLLLRQASIKENLDRVAATVNRSRAAVVALQELDVNSRWAGNFDHATYLLESSNVACSTLGLHAQNWLHQFGTGLLTTMRLSEPVATVFEPTPPTTTKGLIAATLRWDDGHSERAVRIASVHLDFSRKNARQRQIEKIIAAVHATPLPMIIMGDFNETWNSKDSVIRRLVDEAGLVAFKPDAANLATYKTKRLDWILISPELEFVEYKVSPELISDHQMVMAALRWRRTEEDSR</sequence>
<dbReference type="RefSeq" id="WP_084198102.1">
    <property type="nucleotide sequence ID" value="NZ_BMYL01000007.1"/>
</dbReference>
<gene>
    <name evidence="3" type="ORF">C0029_11535</name>
</gene>
<dbReference type="GO" id="GO:0006506">
    <property type="term" value="P:GPI anchor biosynthetic process"/>
    <property type="evidence" value="ECO:0007669"/>
    <property type="project" value="TreeGrafter"/>
</dbReference>
<dbReference type="InterPro" id="IPR051916">
    <property type="entry name" value="GPI-anchor_lipid_remodeler"/>
</dbReference>
<dbReference type="EMBL" id="PKUR01000003">
    <property type="protein sequence ID" value="PLW85264.1"/>
    <property type="molecule type" value="Genomic_DNA"/>
</dbReference>
<name>A0AAP8MCX8_9GAMM</name>
<protein>
    <recommendedName>
        <fullName evidence="2">Endonuclease/exonuclease/phosphatase domain-containing protein</fullName>
    </recommendedName>
</protein>
<dbReference type="Pfam" id="PF03372">
    <property type="entry name" value="Exo_endo_phos"/>
    <property type="match status" value="1"/>
</dbReference>
<comment type="caution">
    <text evidence="3">The sequence shown here is derived from an EMBL/GenBank/DDBJ whole genome shotgun (WGS) entry which is preliminary data.</text>
</comment>
<dbReference type="GO" id="GO:0016020">
    <property type="term" value="C:membrane"/>
    <property type="evidence" value="ECO:0007669"/>
    <property type="project" value="GOC"/>
</dbReference>
<keyword evidence="1" id="KW-0732">Signal</keyword>
<dbReference type="InterPro" id="IPR005135">
    <property type="entry name" value="Endo/exonuclease/phosphatase"/>
</dbReference>
<dbReference type="GO" id="GO:0003824">
    <property type="term" value="F:catalytic activity"/>
    <property type="evidence" value="ECO:0007669"/>
    <property type="project" value="InterPro"/>
</dbReference>
<evidence type="ECO:0000259" key="2">
    <source>
        <dbReference type="Pfam" id="PF03372"/>
    </source>
</evidence>
<feature type="chain" id="PRO_5042908114" description="Endonuclease/exonuclease/phosphatase domain-containing protein" evidence="1">
    <location>
        <begin position="21"/>
        <end position="290"/>
    </location>
</feature>
<dbReference type="PANTHER" id="PTHR14859">
    <property type="entry name" value="CALCOFLUOR WHITE HYPERSENSITIVE PROTEIN PRECURSOR"/>
    <property type="match status" value="1"/>
</dbReference>
<organism evidence="3 4">
    <name type="scientific">Halioglobus japonicus</name>
    <dbReference type="NCBI Taxonomy" id="930805"/>
    <lineage>
        <taxon>Bacteria</taxon>
        <taxon>Pseudomonadati</taxon>
        <taxon>Pseudomonadota</taxon>
        <taxon>Gammaproteobacteria</taxon>
        <taxon>Cellvibrionales</taxon>
        <taxon>Halieaceae</taxon>
        <taxon>Halioglobus</taxon>
    </lineage>
</organism>
<dbReference type="Gene3D" id="3.60.10.10">
    <property type="entry name" value="Endonuclease/exonuclease/phosphatase"/>
    <property type="match status" value="1"/>
</dbReference>
<dbReference type="PANTHER" id="PTHR14859:SF1">
    <property type="entry name" value="PGAP2-INTERACTING PROTEIN"/>
    <property type="match status" value="1"/>
</dbReference>
<feature type="domain" description="Endonuclease/exonuclease/phosphatase" evidence="2">
    <location>
        <begin position="43"/>
        <end position="273"/>
    </location>
</feature>
<dbReference type="InterPro" id="IPR036691">
    <property type="entry name" value="Endo/exonu/phosph_ase_sf"/>
</dbReference>
<dbReference type="Proteomes" id="UP000235162">
    <property type="component" value="Unassembled WGS sequence"/>
</dbReference>
<keyword evidence="4" id="KW-1185">Reference proteome</keyword>
<dbReference type="AlphaFoldDB" id="A0AAP8MCX8"/>
<accession>A0AAP8MCX8</accession>
<dbReference type="SUPFAM" id="SSF56219">
    <property type="entry name" value="DNase I-like"/>
    <property type="match status" value="1"/>
</dbReference>
<evidence type="ECO:0000313" key="3">
    <source>
        <dbReference type="EMBL" id="PLW85264.1"/>
    </source>
</evidence>
<evidence type="ECO:0000256" key="1">
    <source>
        <dbReference type="SAM" id="SignalP"/>
    </source>
</evidence>
<proteinExistence type="predicted"/>
<feature type="signal peptide" evidence="1">
    <location>
        <begin position="1"/>
        <end position="20"/>
    </location>
</feature>
<evidence type="ECO:0000313" key="4">
    <source>
        <dbReference type="Proteomes" id="UP000235162"/>
    </source>
</evidence>